<dbReference type="InterPro" id="IPR002347">
    <property type="entry name" value="SDR_fam"/>
</dbReference>
<keyword evidence="2" id="KW-0521">NADP</keyword>
<name>A0AA39R6C1_9LECA</name>
<evidence type="ECO:0000313" key="5">
    <source>
        <dbReference type="Proteomes" id="UP001166286"/>
    </source>
</evidence>
<accession>A0AA39R6C1</accession>
<dbReference type="CDD" id="cd05233">
    <property type="entry name" value="SDR_c"/>
    <property type="match status" value="1"/>
</dbReference>
<evidence type="ECO:0000256" key="1">
    <source>
        <dbReference type="ARBA" id="ARBA00006484"/>
    </source>
</evidence>
<protein>
    <submittedName>
        <fullName evidence="4">Uncharacterized protein</fullName>
    </submittedName>
</protein>
<comment type="similarity">
    <text evidence="1">Belongs to the short-chain dehydrogenases/reductases (SDR) family.</text>
</comment>
<dbReference type="PROSITE" id="PS00061">
    <property type="entry name" value="ADH_SHORT"/>
    <property type="match status" value="1"/>
</dbReference>
<dbReference type="EMBL" id="JAFEKC020000005">
    <property type="protein sequence ID" value="KAK0514539.1"/>
    <property type="molecule type" value="Genomic_DNA"/>
</dbReference>
<sequence>MPYNLQGRNVLVTGASKLDGLGACIAKKFAAEKCNIAIHYFTSKEGAEQVAKNIEKDYGVKTILVQGNVARREDCERVIQEAIDGLNGLDIVVSNAGFTKFPELGKEGAKFGDFDFMTEEDWDKAWAVNCKANLHLLREALPTFKANQDGGVFLLTSSIAGVTAAGSTMAYSVTKAAGLHLVKCLASTQGPKVRVNAILPGLLLTEWGLKFPKEIQQQVCQKAYLGKETDLDDCADAFVAAAKNSSMTGQNIQIDSGLAMLGRAS</sequence>
<evidence type="ECO:0000313" key="4">
    <source>
        <dbReference type="EMBL" id="KAK0514539.1"/>
    </source>
</evidence>
<dbReference type="InterPro" id="IPR036291">
    <property type="entry name" value="NAD(P)-bd_dom_sf"/>
</dbReference>
<dbReference type="Pfam" id="PF13561">
    <property type="entry name" value="adh_short_C2"/>
    <property type="match status" value="1"/>
</dbReference>
<gene>
    <name evidence="4" type="ORF">JMJ35_003156</name>
</gene>
<organism evidence="4 5">
    <name type="scientific">Cladonia borealis</name>
    <dbReference type="NCBI Taxonomy" id="184061"/>
    <lineage>
        <taxon>Eukaryota</taxon>
        <taxon>Fungi</taxon>
        <taxon>Dikarya</taxon>
        <taxon>Ascomycota</taxon>
        <taxon>Pezizomycotina</taxon>
        <taxon>Lecanoromycetes</taxon>
        <taxon>OSLEUM clade</taxon>
        <taxon>Lecanoromycetidae</taxon>
        <taxon>Lecanorales</taxon>
        <taxon>Lecanorineae</taxon>
        <taxon>Cladoniaceae</taxon>
        <taxon>Cladonia</taxon>
    </lineage>
</organism>
<dbReference type="PANTHER" id="PTHR43618">
    <property type="entry name" value="7-ALPHA-HYDROXYSTEROID DEHYDROGENASE"/>
    <property type="match status" value="1"/>
</dbReference>
<comment type="caution">
    <text evidence="4">The sequence shown here is derived from an EMBL/GenBank/DDBJ whole genome shotgun (WGS) entry which is preliminary data.</text>
</comment>
<evidence type="ECO:0000256" key="2">
    <source>
        <dbReference type="ARBA" id="ARBA00022857"/>
    </source>
</evidence>
<dbReference type="SUPFAM" id="SSF51735">
    <property type="entry name" value="NAD(P)-binding Rossmann-fold domains"/>
    <property type="match status" value="1"/>
</dbReference>
<proteinExistence type="inferred from homology"/>
<reference evidence="4" key="1">
    <citation type="submission" date="2023-03" db="EMBL/GenBank/DDBJ databases">
        <title>Complete genome of Cladonia borealis.</title>
        <authorList>
            <person name="Park H."/>
        </authorList>
    </citation>
    <scope>NUCLEOTIDE SEQUENCE</scope>
    <source>
        <strain evidence="4">ANT050790</strain>
    </source>
</reference>
<dbReference type="Proteomes" id="UP001166286">
    <property type="component" value="Unassembled WGS sequence"/>
</dbReference>
<dbReference type="PANTHER" id="PTHR43618:SF2">
    <property type="entry name" value="CHAIN DEHYDROGENASE, PUTATIVE (AFU_ORTHOLOGUE AFUA_6G06930)-RELATED"/>
    <property type="match status" value="1"/>
</dbReference>
<evidence type="ECO:0000256" key="3">
    <source>
        <dbReference type="ARBA" id="ARBA00023002"/>
    </source>
</evidence>
<dbReference type="GO" id="GO:0016491">
    <property type="term" value="F:oxidoreductase activity"/>
    <property type="evidence" value="ECO:0007669"/>
    <property type="project" value="UniProtKB-KW"/>
</dbReference>
<dbReference type="InterPro" id="IPR020904">
    <property type="entry name" value="Sc_DH/Rdtase_CS"/>
</dbReference>
<dbReference type="InterPro" id="IPR052178">
    <property type="entry name" value="Sec_Metab_Biosynth_SDR"/>
</dbReference>
<dbReference type="PRINTS" id="PR00081">
    <property type="entry name" value="GDHRDH"/>
</dbReference>
<dbReference type="Gene3D" id="3.40.50.720">
    <property type="entry name" value="NAD(P)-binding Rossmann-like Domain"/>
    <property type="match status" value="1"/>
</dbReference>
<keyword evidence="5" id="KW-1185">Reference proteome</keyword>
<keyword evidence="3" id="KW-0560">Oxidoreductase</keyword>
<dbReference type="AlphaFoldDB" id="A0AA39R6C1"/>